<evidence type="ECO:0000313" key="1">
    <source>
        <dbReference type="EMBL" id="OCH93434.1"/>
    </source>
</evidence>
<dbReference type="OrthoDB" id="2637024at2759"/>
<dbReference type="EMBL" id="KV722355">
    <property type="protein sequence ID" value="OCH93434.1"/>
    <property type="molecule type" value="Genomic_DNA"/>
</dbReference>
<name>A0A8E2DPM9_9APHY</name>
<protein>
    <submittedName>
        <fullName evidence="1">Uncharacterized protein</fullName>
    </submittedName>
</protein>
<evidence type="ECO:0000313" key="2">
    <source>
        <dbReference type="Proteomes" id="UP000250043"/>
    </source>
</evidence>
<gene>
    <name evidence="1" type="ORF">OBBRIDRAFT_319083</name>
</gene>
<keyword evidence="2" id="KW-1185">Reference proteome</keyword>
<dbReference type="AlphaFoldDB" id="A0A8E2DPM9"/>
<organism evidence="1 2">
    <name type="scientific">Obba rivulosa</name>
    <dbReference type="NCBI Taxonomy" id="1052685"/>
    <lineage>
        <taxon>Eukaryota</taxon>
        <taxon>Fungi</taxon>
        <taxon>Dikarya</taxon>
        <taxon>Basidiomycota</taxon>
        <taxon>Agaricomycotina</taxon>
        <taxon>Agaricomycetes</taxon>
        <taxon>Polyporales</taxon>
        <taxon>Gelatoporiaceae</taxon>
        <taxon>Obba</taxon>
    </lineage>
</organism>
<reference evidence="1 2" key="1">
    <citation type="submission" date="2016-07" db="EMBL/GenBank/DDBJ databases">
        <title>Draft genome of the white-rot fungus Obba rivulosa 3A-2.</title>
        <authorList>
            <consortium name="DOE Joint Genome Institute"/>
            <person name="Miettinen O."/>
            <person name="Riley R."/>
            <person name="Acob R."/>
            <person name="Barry K."/>
            <person name="Cullen D."/>
            <person name="De Vries R."/>
            <person name="Hainaut M."/>
            <person name="Hatakka A."/>
            <person name="Henrissat B."/>
            <person name="Hilden K."/>
            <person name="Kuo R."/>
            <person name="Labutti K."/>
            <person name="Lipzen A."/>
            <person name="Makela M.R."/>
            <person name="Sandor L."/>
            <person name="Spatafora J.W."/>
            <person name="Grigoriev I.V."/>
            <person name="Hibbett D.S."/>
        </authorList>
    </citation>
    <scope>NUCLEOTIDE SEQUENCE [LARGE SCALE GENOMIC DNA]</scope>
    <source>
        <strain evidence="1 2">3A-2</strain>
    </source>
</reference>
<proteinExistence type="predicted"/>
<accession>A0A8E2DPM9</accession>
<sequence>MTLWRHLCRCKPKELTPAGSPRNNDFALQSCSPYHTFLAIRPSPCHPLSSSITPSRPTETRGPKFSRFSPLLSFAHSSSQSLIILVPYSKSYTPSTSLDLVDCFRRIPMGTPEDARQAADDTSRLPSYRPSHLSRYHPYPRFASPRAMFGEDGEGTGRSSGVTVVAGLDVNSLPAFWRRKLAIALFNLSTVLRGRSNQAQRLDLNEVVVDLAFAMRAARRLQQAAQASSTDPHA</sequence>
<dbReference type="Proteomes" id="UP000250043">
    <property type="component" value="Unassembled WGS sequence"/>
</dbReference>